<dbReference type="InterPro" id="IPR010982">
    <property type="entry name" value="Lambda_DNA-bd_dom_sf"/>
</dbReference>
<dbReference type="InParanoid" id="A0A0J6ZQ79"/>
<sequence>MRSYLVKARAKAGLTQREAARALLISQNYLSDIEHGIRQKNIKLSTLKGFSRVYHVPTEVLIQLEEIFQNRLKRKEKNSNENRHII</sequence>
<dbReference type="InterPro" id="IPR001387">
    <property type="entry name" value="Cro/C1-type_HTH"/>
</dbReference>
<dbReference type="SMART" id="SM00530">
    <property type="entry name" value="HTH_XRE"/>
    <property type="match status" value="1"/>
</dbReference>
<reference evidence="2 3" key="1">
    <citation type="submission" date="2015-06" db="EMBL/GenBank/DDBJ databases">
        <title>Draft genome sequence of beer spoilage bacterium Megasphaera cerevisiae type strain 20462.</title>
        <authorList>
            <person name="Kutumbaka K."/>
            <person name="Pasmowitz J."/>
            <person name="Mategko J."/>
            <person name="Reyes D."/>
            <person name="Friedrich A."/>
            <person name="Han S."/>
            <person name="Martens-Habbena W."/>
            <person name="Neal-McKinney J."/>
            <person name="Janagama H.K."/>
            <person name="Nadala C."/>
            <person name="Samadpour M."/>
        </authorList>
    </citation>
    <scope>NUCLEOTIDE SEQUENCE [LARGE SCALE GENOMIC DNA]</scope>
    <source>
        <strain evidence="2 3">DSM 20462</strain>
    </source>
</reference>
<accession>A0A0J6ZQ79</accession>
<dbReference type="STRING" id="39029.BSR42_07270"/>
<dbReference type="Proteomes" id="UP000036503">
    <property type="component" value="Unassembled WGS sequence"/>
</dbReference>
<protein>
    <recommendedName>
        <fullName evidence="1">HTH cro/C1-type domain-containing protein</fullName>
    </recommendedName>
</protein>
<name>A0A0J6ZQ79_9FIRM</name>
<keyword evidence="3" id="KW-1185">Reference proteome</keyword>
<dbReference type="EMBL" id="LEKT01000010">
    <property type="protein sequence ID" value="KMO87086.1"/>
    <property type="molecule type" value="Genomic_DNA"/>
</dbReference>
<dbReference type="GO" id="GO:0003677">
    <property type="term" value="F:DNA binding"/>
    <property type="evidence" value="ECO:0007669"/>
    <property type="project" value="InterPro"/>
</dbReference>
<dbReference type="Pfam" id="PF01381">
    <property type="entry name" value="HTH_3"/>
    <property type="match status" value="1"/>
</dbReference>
<dbReference type="SUPFAM" id="SSF47413">
    <property type="entry name" value="lambda repressor-like DNA-binding domains"/>
    <property type="match status" value="1"/>
</dbReference>
<comment type="caution">
    <text evidence="2">The sequence shown here is derived from an EMBL/GenBank/DDBJ whole genome shotgun (WGS) entry which is preliminary data.</text>
</comment>
<gene>
    <name evidence="2" type="ORF">AB840_04815</name>
</gene>
<evidence type="ECO:0000313" key="3">
    <source>
        <dbReference type="Proteomes" id="UP000036503"/>
    </source>
</evidence>
<dbReference type="PROSITE" id="PS50943">
    <property type="entry name" value="HTH_CROC1"/>
    <property type="match status" value="1"/>
</dbReference>
<evidence type="ECO:0000313" key="2">
    <source>
        <dbReference type="EMBL" id="KMO87086.1"/>
    </source>
</evidence>
<dbReference type="AlphaFoldDB" id="A0A0J6ZQ79"/>
<dbReference type="Gene3D" id="1.10.260.40">
    <property type="entry name" value="lambda repressor-like DNA-binding domains"/>
    <property type="match status" value="1"/>
</dbReference>
<evidence type="ECO:0000259" key="1">
    <source>
        <dbReference type="PROSITE" id="PS50943"/>
    </source>
</evidence>
<dbReference type="CDD" id="cd00093">
    <property type="entry name" value="HTH_XRE"/>
    <property type="match status" value="1"/>
</dbReference>
<feature type="domain" description="HTH cro/C1-type" evidence="1">
    <location>
        <begin position="5"/>
        <end position="61"/>
    </location>
</feature>
<proteinExistence type="predicted"/>
<dbReference type="RefSeq" id="WP_048513704.1">
    <property type="nucleotide sequence ID" value="NZ_FUXD01000014.1"/>
</dbReference>
<dbReference type="OrthoDB" id="9810449at2"/>
<dbReference type="PATRIC" id="fig|1122219.3.peg.3479"/>
<organism evidence="2 3">
    <name type="scientific">Megasphaera cerevisiae DSM 20462</name>
    <dbReference type="NCBI Taxonomy" id="1122219"/>
    <lineage>
        <taxon>Bacteria</taxon>
        <taxon>Bacillati</taxon>
        <taxon>Bacillota</taxon>
        <taxon>Negativicutes</taxon>
        <taxon>Veillonellales</taxon>
        <taxon>Veillonellaceae</taxon>
        <taxon>Megasphaera</taxon>
    </lineage>
</organism>